<reference evidence="1" key="1">
    <citation type="submission" date="2023-07" db="EMBL/GenBank/DDBJ databases">
        <title>Genomic Encyclopedia of Type Strains, Phase IV (KMG-IV): sequencing the most valuable type-strain genomes for metagenomic binning, comparative biology and taxonomic classification.</title>
        <authorList>
            <person name="Goeker M."/>
        </authorList>
    </citation>
    <scope>NUCLEOTIDE SEQUENCE</scope>
    <source>
        <strain evidence="1">DSM 26174</strain>
    </source>
</reference>
<protein>
    <recommendedName>
        <fullName evidence="3">Prealbumin-like fold domain-containing protein</fullName>
    </recommendedName>
</protein>
<sequence length="118" mass="13127">MMKRVFGVVIMMLVMVGSVNLNAELLPTSLAITVIDNLGNIQKGAKVALYDNEDDLFNEEDAIDQGRTDNKGRITFKKLKPKVYYVRATQGKKTNEGEAEITGKLISGRKNKVNIVIR</sequence>
<keyword evidence="2" id="KW-1185">Reference proteome</keyword>
<evidence type="ECO:0000313" key="2">
    <source>
        <dbReference type="Proteomes" id="UP001185092"/>
    </source>
</evidence>
<name>A0AAE4BTJ3_9BACT</name>
<dbReference type="Proteomes" id="UP001185092">
    <property type="component" value="Unassembled WGS sequence"/>
</dbReference>
<organism evidence="1 2">
    <name type="scientific">Aureibacter tunicatorum</name>
    <dbReference type="NCBI Taxonomy" id="866807"/>
    <lineage>
        <taxon>Bacteria</taxon>
        <taxon>Pseudomonadati</taxon>
        <taxon>Bacteroidota</taxon>
        <taxon>Cytophagia</taxon>
        <taxon>Cytophagales</taxon>
        <taxon>Persicobacteraceae</taxon>
        <taxon>Aureibacter</taxon>
    </lineage>
</organism>
<proteinExistence type="predicted"/>
<comment type="caution">
    <text evidence="1">The sequence shown here is derived from an EMBL/GenBank/DDBJ whole genome shotgun (WGS) entry which is preliminary data.</text>
</comment>
<dbReference type="EMBL" id="JAVDQD010000003">
    <property type="protein sequence ID" value="MDR6239682.1"/>
    <property type="molecule type" value="Genomic_DNA"/>
</dbReference>
<accession>A0AAE4BTJ3</accession>
<dbReference type="AlphaFoldDB" id="A0AAE4BTJ3"/>
<dbReference type="SUPFAM" id="SSF49478">
    <property type="entry name" value="Cna protein B-type domain"/>
    <property type="match status" value="1"/>
</dbReference>
<gene>
    <name evidence="1" type="ORF">HNQ88_002730</name>
</gene>
<evidence type="ECO:0008006" key="3">
    <source>
        <dbReference type="Google" id="ProtNLM"/>
    </source>
</evidence>
<dbReference type="InterPro" id="IPR013783">
    <property type="entry name" value="Ig-like_fold"/>
</dbReference>
<evidence type="ECO:0000313" key="1">
    <source>
        <dbReference type="EMBL" id="MDR6239682.1"/>
    </source>
</evidence>
<dbReference type="Gene3D" id="2.60.40.10">
    <property type="entry name" value="Immunoglobulins"/>
    <property type="match status" value="1"/>
</dbReference>
<dbReference type="RefSeq" id="WP_309939426.1">
    <property type="nucleotide sequence ID" value="NZ_AP025305.1"/>
</dbReference>